<comment type="caution">
    <text evidence="2">The sequence shown here is derived from an EMBL/GenBank/DDBJ whole genome shotgun (WGS) entry which is preliminary data.</text>
</comment>
<gene>
    <name evidence="2" type="ORF">ACFS1K_06145</name>
</gene>
<sequence length="60" mass="6349">MITKLVLFLVLVILIVLINLGAKRNMKAGIGSSSKGIKLMGKMALMIGVAIVILAVSVFH</sequence>
<feature type="transmembrane region" description="Helical" evidence="1">
    <location>
        <begin position="6"/>
        <end position="22"/>
    </location>
</feature>
<proteinExistence type="predicted"/>
<keyword evidence="1" id="KW-0472">Membrane</keyword>
<dbReference type="RefSeq" id="WP_251808047.1">
    <property type="nucleotide sequence ID" value="NZ_CP166679.1"/>
</dbReference>
<feature type="transmembrane region" description="Helical" evidence="1">
    <location>
        <begin position="43"/>
        <end position="59"/>
    </location>
</feature>
<evidence type="ECO:0000313" key="3">
    <source>
        <dbReference type="Proteomes" id="UP001597532"/>
    </source>
</evidence>
<keyword evidence="1" id="KW-1133">Transmembrane helix</keyword>
<dbReference type="Proteomes" id="UP001597532">
    <property type="component" value="Unassembled WGS sequence"/>
</dbReference>
<dbReference type="EMBL" id="JBHUOK010000021">
    <property type="protein sequence ID" value="MFD2789332.1"/>
    <property type="molecule type" value="Genomic_DNA"/>
</dbReference>
<evidence type="ECO:0000313" key="2">
    <source>
        <dbReference type="EMBL" id="MFD2789332.1"/>
    </source>
</evidence>
<reference evidence="3" key="1">
    <citation type="journal article" date="2019" name="Int. J. Syst. Evol. Microbiol.">
        <title>The Global Catalogue of Microorganisms (GCM) 10K type strain sequencing project: providing services to taxonomists for standard genome sequencing and annotation.</title>
        <authorList>
            <consortium name="The Broad Institute Genomics Platform"/>
            <consortium name="The Broad Institute Genome Sequencing Center for Infectious Disease"/>
            <person name="Wu L."/>
            <person name="Ma J."/>
        </authorList>
    </citation>
    <scope>NUCLEOTIDE SEQUENCE [LARGE SCALE GENOMIC DNA]</scope>
    <source>
        <strain evidence="3">KCTC 52924</strain>
    </source>
</reference>
<evidence type="ECO:0000256" key="1">
    <source>
        <dbReference type="SAM" id="Phobius"/>
    </source>
</evidence>
<protein>
    <recommendedName>
        <fullName evidence="4">Hypoxia induced protein conserved region</fullName>
    </recommendedName>
</protein>
<name>A0ABW5VCB8_9FLAO</name>
<accession>A0ABW5VCB8</accession>
<organism evidence="2 3">
    <name type="scientific">Arenibacter antarcticus</name>
    <dbReference type="NCBI Taxonomy" id="2040469"/>
    <lineage>
        <taxon>Bacteria</taxon>
        <taxon>Pseudomonadati</taxon>
        <taxon>Bacteroidota</taxon>
        <taxon>Flavobacteriia</taxon>
        <taxon>Flavobacteriales</taxon>
        <taxon>Flavobacteriaceae</taxon>
        <taxon>Arenibacter</taxon>
    </lineage>
</organism>
<evidence type="ECO:0008006" key="4">
    <source>
        <dbReference type="Google" id="ProtNLM"/>
    </source>
</evidence>
<keyword evidence="1" id="KW-0812">Transmembrane</keyword>
<keyword evidence="3" id="KW-1185">Reference proteome</keyword>